<evidence type="ECO:0000313" key="1">
    <source>
        <dbReference type="EMBL" id="JAD52690.1"/>
    </source>
</evidence>
<organism evidence="1">
    <name type="scientific">Arundo donax</name>
    <name type="common">Giant reed</name>
    <name type="synonym">Donax arundinaceus</name>
    <dbReference type="NCBI Taxonomy" id="35708"/>
    <lineage>
        <taxon>Eukaryota</taxon>
        <taxon>Viridiplantae</taxon>
        <taxon>Streptophyta</taxon>
        <taxon>Embryophyta</taxon>
        <taxon>Tracheophyta</taxon>
        <taxon>Spermatophyta</taxon>
        <taxon>Magnoliopsida</taxon>
        <taxon>Liliopsida</taxon>
        <taxon>Poales</taxon>
        <taxon>Poaceae</taxon>
        <taxon>PACMAD clade</taxon>
        <taxon>Arundinoideae</taxon>
        <taxon>Arundineae</taxon>
        <taxon>Arundo</taxon>
    </lineage>
</organism>
<dbReference type="EMBL" id="GBRH01245205">
    <property type="protein sequence ID" value="JAD52690.1"/>
    <property type="molecule type" value="Transcribed_RNA"/>
</dbReference>
<name>A0A0A9AUW3_ARUDO</name>
<reference evidence="1" key="1">
    <citation type="submission" date="2014-09" db="EMBL/GenBank/DDBJ databases">
        <authorList>
            <person name="Magalhaes I.L.F."/>
            <person name="Oliveira U."/>
            <person name="Santos F.R."/>
            <person name="Vidigal T.H.D.A."/>
            <person name="Brescovit A.D."/>
            <person name="Santos A.J."/>
        </authorList>
    </citation>
    <scope>NUCLEOTIDE SEQUENCE</scope>
    <source>
        <tissue evidence="1">Shoot tissue taken approximately 20 cm above the soil surface</tissue>
    </source>
</reference>
<reference evidence="1" key="2">
    <citation type="journal article" date="2015" name="Data Brief">
        <title>Shoot transcriptome of the giant reed, Arundo donax.</title>
        <authorList>
            <person name="Barrero R.A."/>
            <person name="Guerrero F.D."/>
            <person name="Moolhuijzen P."/>
            <person name="Goolsby J.A."/>
            <person name="Tidwell J."/>
            <person name="Bellgard S.E."/>
            <person name="Bellgard M.I."/>
        </authorList>
    </citation>
    <scope>NUCLEOTIDE SEQUENCE</scope>
    <source>
        <tissue evidence="1">Shoot tissue taken approximately 20 cm above the soil surface</tissue>
    </source>
</reference>
<accession>A0A0A9AUW3</accession>
<sequence>MNVTHTHTHTHTHIVCWHESIYSFKKQCLTNNSDLCAIHK</sequence>
<proteinExistence type="predicted"/>
<protein>
    <submittedName>
        <fullName evidence="1">Uncharacterized protein</fullName>
    </submittedName>
</protein>
<dbReference type="AlphaFoldDB" id="A0A0A9AUW3"/>